<dbReference type="Gene3D" id="3.60.21.10">
    <property type="match status" value="1"/>
</dbReference>
<dbReference type="SUPFAM" id="SSF56300">
    <property type="entry name" value="Metallo-dependent phosphatases"/>
    <property type="match status" value="1"/>
</dbReference>
<organism evidence="2 3">
    <name type="scientific">Methylorubrum rhodinum</name>
    <dbReference type="NCBI Taxonomy" id="29428"/>
    <lineage>
        <taxon>Bacteria</taxon>
        <taxon>Pseudomonadati</taxon>
        <taxon>Pseudomonadota</taxon>
        <taxon>Alphaproteobacteria</taxon>
        <taxon>Hyphomicrobiales</taxon>
        <taxon>Methylobacteriaceae</taxon>
        <taxon>Methylorubrum</taxon>
    </lineage>
</organism>
<dbReference type="GO" id="GO:0030145">
    <property type="term" value="F:manganese ion binding"/>
    <property type="evidence" value="ECO:0007669"/>
    <property type="project" value="TreeGrafter"/>
</dbReference>
<dbReference type="PANTHER" id="PTHR16509:SF8">
    <property type="entry name" value="MANGANESE-DEPENDENT ADP-RIBOSE_CDP-ALCOHOL DIPHOSPHATASE"/>
    <property type="match status" value="1"/>
</dbReference>
<accession>A0A840ZGX1</accession>
<dbReference type="PANTHER" id="PTHR16509">
    <property type="match status" value="1"/>
</dbReference>
<dbReference type="Proteomes" id="UP000583454">
    <property type="component" value="Unassembled WGS sequence"/>
</dbReference>
<comment type="caution">
    <text evidence="2">The sequence shown here is derived from an EMBL/GenBank/DDBJ whole genome shotgun (WGS) entry which is preliminary data.</text>
</comment>
<dbReference type="GO" id="GO:0047631">
    <property type="term" value="F:ADP-ribose diphosphatase activity"/>
    <property type="evidence" value="ECO:0007669"/>
    <property type="project" value="TreeGrafter"/>
</dbReference>
<dbReference type="EMBL" id="JACHOP010000003">
    <property type="protein sequence ID" value="MBB5756454.1"/>
    <property type="molecule type" value="Genomic_DNA"/>
</dbReference>
<sequence length="301" mass="32938">MLSRRTVLAGSAALLTGPARAQNPPLRFGVIADPQYADAPPNTAMGRYYANSLDKLSAAVETLNAQDLRFVVTLGDVIDRDFSSFERILPLYRKLRHETRFVLGNHDFEVGAAHLGQVVDRLDMPGSYYDFVVQGVRFVVLDGNDVSLFAPPQGDPRWQLAQERLAAAKAAGLPNAKPWNGSLGAAQRAWLERTLAAAQRAGERVVVMNHYPVLPENPHNLWDSGEIVAVLARFPNVLAYFNGHNHAGNYGQAHGIHFVNFCGMVDTPDTSAFAVVEIAGDRIDIRGYGREPSRSLPLRAA</sequence>
<proteinExistence type="predicted"/>
<dbReference type="GO" id="GO:0047734">
    <property type="term" value="F:CDP-glycerol diphosphatase activity"/>
    <property type="evidence" value="ECO:0007669"/>
    <property type="project" value="TreeGrafter"/>
</dbReference>
<dbReference type="RefSeq" id="WP_183566231.1">
    <property type="nucleotide sequence ID" value="NZ_JACHOP010000003.1"/>
</dbReference>
<evidence type="ECO:0000313" key="2">
    <source>
        <dbReference type="EMBL" id="MBB5756454.1"/>
    </source>
</evidence>
<protein>
    <submittedName>
        <fullName evidence="2">3',5'-cyclic AMP phosphodiesterase CpdA</fullName>
    </submittedName>
</protein>
<evidence type="ECO:0000259" key="1">
    <source>
        <dbReference type="Pfam" id="PF00149"/>
    </source>
</evidence>
<dbReference type="GO" id="GO:0008663">
    <property type="term" value="F:2',3'-cyclic-nucleotide 2'-phosphodiesterase activity"/>
    <property type="evidence" value="ECO:0007669"/>
    <property type="project" value="TreeGrafter"/>
</dbReference>
<keyword evidence="3" id="KW-1185">Reference proteome</keyword>
<dbReference type="Pfam" id="PF00149">
    <property type="entry name" value="Metallophos"/>
    <property type="match status" value="1"/>
</dbReference>
<dbReference type="AlphaFoldDB" id="A0A840ZGX1"/>
<evidence type="ECO:0000313" key="3">
    <source>
        <dbReference type="Proteomes" id="UP000583454"/>
    </source>
</evidence>
<name>A0A840ZGX1_9HYPH</name>
<dbReference type="InterPro" id="IPR004843">
    <property type="entry name" value="Calcineurin-like_PHP"/>
</dbReference>
<reference evidence="2 3" key="1">
    <citation type="submission" date="2020-08" db="EMBL/GenBank/DDBJ databases">
        <title>Genomic Encyclopedia of Type Strains, Phase IV (KMG-IV): sequencing the most valuable type-strain genomes for metagenomic binning, comparative biology and taxonomic classification.</title>
        <authorList>
            <person name="Goeker M."/>
        </authorList>
    </citation>
    <scope>NUCLEOTIDE SEQUENCE [LARGE SCALE GENOMIC DNA]</scope>
    <source>
        <strain evidence="2 3">DSM 2163</strain>
    </source>
</reference>
<dbReference type="InterPro" id="IPR029052">
    <property type="entry name" value="Metallo-depent_PP-like"/>
</dbReference>
<feature type="domain" description="Calcineurin-like phosphoesterase" evidence="1">
    <location>
        <begin position="26"/>
        <end position="247"/>
    </location>
</feature>
<gene>
    <name evidence="2" type="ORF">HNR00_001152</name>
</gene>